<evidence type="ECO:0000313" key="4">
    <source>
        <dbReference type="EMBL" id="SDN86776.1"/>
    </source>
</evidence>
<dbReference type="Gene3D" id="3.30.450.20">
    <property type="entry name" value="PAS domain"/>
    <property type="match status" value="2"/>
</dbReference>
<dbReference type="Pfam" id="PF13426">
    <property type="entry name" value="PAS_9"/>
    <property type="match status" value="1"/>
</dbReference>
<evidence type="ECO:0000259" key="2">
    <source>
        <dbReference type="PROSITE" id="PS50111"/>
    </source>
</evidence>
<dbReference type="RefSeq" id="WP_245678674.1">
    <property type="nucleotide sequence ID" value="NZ_FNIV01000002.1"/>
</dbReference>
<feature type="domain" description="PAC" evidence="3">
    <location>
        <begin position="154"/>
        <end position="206"/>
    </location>
</feature>
<dbReference type="AlphaFoldDB" id="A0A1H0EWU6"/>
<dbReference type="InterPro" id="IPR050903">
    <property type="entry name" value="Bact_Chemotaxis_MeTrfase"/>
</dbReference>
<dbReference type="PANTHER" id="PTHR24422:SF10">
    <property type="entry name" value="CHEMOTAXIS PROTEIN METHYLTRANSFERASE 2"/>
    <property type="match status" value="1"/>
</dbReference>
<dbReference type="InterPro" id="IPR013655">
    <property type="entry name" value="PAS_fold_3"/>
</dbReference>
<dbReference type="Pfam" id="PF08447">
    <property type="entry name" value="PAS_3"/>
    <property type="match status" value="1"/>
</dbReference>
<dbReference type="GO" id="GO:0007165">
    <property type="term" value="P:signal transduction"/>
    <property type="evidence" value="ECO:0007669"/>
    <property type="project" value="UniProtKB-KW"/>
</dbReference>
<reference evidence="5" key="1">
    <citation type="submission" date="2016-10" db="EMBL/GenBank/DDBJ databases">
        <authorList>
            <person name="Varghese N."/>
            <person name="Submissions S."/>
        </authorList>
    </citation>
    <scope>NUCLEOTIDE SEQUENCE [LARGE SCALE GENOMIC DNA]</scope>
    <source>
        <strain evidence="5">CGMCC 1.6444</strain>
    </source>
</reference>
<feature type="domain" description="Methyl-accepting transducer" evidence="2">
    <location>
        <begin position="210"/>
        <end position="379"/>
    </location>
</feature>
<dbReference type="EMBL" id="FNIV01000002">
    <property type="protein sequence ID" value="SDN86776.1"/>
    <property type="molecule type" value="Genomic_DNA"/>
</dbReference>
<dbReference type="PANTHER" id="PTHR24422">
    <property type="entry name" value="CHEMOTAXIS PROTEIN METHYLTRANSFERASE"/>
    <property type="match status" value="1"/>
</dbReference>
<dbReference type="GO" id="GO:0016020">
    <property type="term" value="C:membrane"/>
    <property type="evidence" value="ECO:0007669"/>
    <property type="project" value="InterPro"/>
</dbReference>
<dbReference type="Proteomes" id="UP000199075">
    <property type="component" value="Unassembled WGS sequence"/>
</dbReference>
<dbReference type="InterPro" id="IPR000700">
    <property type="entry name" value="PAS-assoc_C"/>
</dbReference>
<sequence>MVGQHHRLFCSPEEAQSEAYREFWAALARGEHRAGTFRRLGKTGREVWIEATYLPVTDRAGKRVTHVVKIANDITEKHRAMRSQAAMVEALGRSMAVIEFTPEGEILTANDNFLAATGYTLEEVQGRHHRLFCREAFYRDNPDFWQRLAQGEFRRGKFERVTATGEPLWLEATYNPVMDAGGRVVSVVKFAADVTRDVQAAEATRAAVLSAQETSTQTEQIASNGMARLEDVVQECVASVEEMGQAREIVQRLVAQAQHINGITEEIARIAEQTNLLSLNATIEAAHAGEHGRGFAVVAGEVRQLAHRSGEAVRQIGGLLDTNDTMVAQASEQMRSAVAKSEQIQGYVTEIEHIVSEIQLGARNVTASVDRLTAEQGAA</sequence>
<feature type="domain" description="PAC" evidence="3">
    <location>
        <begin position="33"/>
        <end position="86"/>
    </location>
</feature>
<evidence type="ECO:0000313" key="5">
    <source>
        <dbReference type="Proteomes" id="UP000199075"/>
    </source>
</evidence>
<dbReference type="InterPro" id="IPR004089">
    <property type="entry name" value="MCPsignal_dom"/>
</dbReference>
<evidence type="ECO:0000256" key="1">
    <source>
        <dbReference type="PROSITE-ProRule" id="PRU00284"/>
    </source>
</evidence>
<dbReference type="STRING" id="419597.SAMN04487957_102223"/>
<dbReference type="Pfam" id="PF00015">
    <property type="entry name" value="MCPsignal"/>
    <property type="match status" value="1"/>
</dbReference>
<dbReference type="PROSITE" id="PS50113">
    <property type="entry name" value="PAC"/>
    <property type="match status" value="2"/>
</dbReference>
<dbReference type="PROSITE" id="PS50111">
    <property type="entry name" value="CHEMOTAXIS_TRANSDUC_2"/>
    <property type="match status" value="1"/>
</dbReference>
<gene>
    <name evidence="4" type="ORF">SAMN04487957_102223</name>
</gene>
<dbReference type="InterPro" id="IPR000014">
    <property type="entry name" value="PAS"/>
</dbReference>
<dbReference type="NCBIfam" id="TIGR00229">
    <property type="entry name" value="sensory_box"/>
    <property type="match status" value="2"/>
</dbReference>
<name>A0A1H0EWU6_9GAMM</name>
<dbReference type="SMART" id="SM00283">
    <property type="entry name" value="MA"/>
    <property type="match status" value="1"/>
</dbReference>
<keyword evidence="5" id="KW-1185">Reference proteome</keyword>
<dbReference type="InterPro" id="IPR035965">
    <property type="entry name" value="PAS-like_dom_sf"/>
</dbReference>
<dbReference type="SMART" id="SM00086">
    <property type="entry name" value="PAC"/>
    <property type="match status" value="2"/>
</dbReference>
<organism evidence="4 5">
    <name type="scientific">Halomonas shengliensis</name>
    <dbReference type="NCBI Taxonomy" id="419597"/>
    <lineage>
        <taxon>Bacteria</taxon>
        <taxon>Pseudomonadati</taxon>
        <taxon>Pseudomonadota</taxon>
        <taxon>Gammaproteobacteria</taxon>
        <taxon>Oceanospirillales</taxon>
        <taxon>Halomonadaceae</taxon>
        <taxon>Halomonas</taxon>
    </lineage>
</organism>
<dbReference type="SUPFAM" id="SSF55785">
    <property type="entry name" value="PYP-like sensor domain (PAS domain)"/>
    <property type="match status" value="2"/>
</dbReference>
<dbReference type="CDD" id="cd00130">
    <property type="entry name" value="PAS"/>
    <property type="match status" value="1"/>
</dbReference>
<dbReference type="InterPro" id="IPR001610">
    <property type="entry name" value="PAC"/>
</dbReference>
<keyword evidence="1" id="KW-0807">Transducer</keyword>
<accession>A0A1H0EWU6</accession>
<protein>
    <submittedName>
        <fullName evidence="4">Methyl-accepting chemotaxis sensory transducer with Pas/Pac sensor</fullName>
    </submittedName>
</protein>
<dbReference type="GO" id="GO:0006935">
    <property type="term" value="P:chemotaxis"/>
    <property type="evidence" value="ECO:0007669"/>
    <property type="project" value="UniProtKB-ARBA"/>
</dbReference>
<proteinExistence type="predicted"/>
<dbReference type="SUPFAM" id="SSF58104">
    <property type="entry name" value="Methyl-accepting chemotaxis protein (MCP) signaling domain"/>
    <property type="match status" value="1"/>
</dbReference>
<evidence type="ECO:0000259" key="3">
    <source>
        <dbReference type="PROSITE" id="PS50113"/>
    </source>
</evidence>
<dbReference type="Gene3D" id="1.10.287.950">
    <property type="entry name" value="Methyl-accepting chemotaxis protein"/>
    <property type="match status" value="1"/>
</dbReference>